<comment type="caution">
    <text evidence="1">The sequence shown here is derived from an EMBL/GenBank/DDBJ whole genome shotgun (WGS) entry which is preliminary data.</text>
</comment>
<evidence type="ECO:0000313" key="2">
    <source>
        <dbReference type="Proteomes" id="UP001186974"/>
    </source>
</evidence>
<dbReference type="EMBL" id="JAWDJW010000002">
    <property type="protein sequence ID" value="KAK3082293.1"/>
    <property type="molecule type" value="Genomic_DNA"/>
</dbReference>
<proteinExistence type="predicted"/>
<keyword evidence="2" id="KW-1185">Reference proteome</keyword>
<name>A0ACC3DZK3_9PEZI</name>
<reference evidence="1" key="1">
    <citation type="submission" date="2024-09" db="EMBL/GenBank/DDBJ databases">
        <title>Black Yeasts Isolated from many extreme environments.</title>
        <authorList>
            <person name="Coleine C."/>
            <person name="Stajich J.E."/>
            <person name="Selbmann L."/>
        </authorList>
    </citation>
    <scope>NUCLEOTIDE SEQUENCE</scope>
    <source>
        <strain evidence="1">CCFEE 5737</strain>
    </source>
</reference>
<protein>
    <submittedName>
        <fullName evidence="1">Uncharacterized protein</fullName>
    </submittedName>
</protein>
<evidence type="ECO:0000313" key="1">
    <source>
        <dbReference type="EMBL" id="KAK3082293.1"/>
    </source>
</evidence>
<accession>A0ACC3DZK3</accession>
<gene>
    <name evidence="1" type="ORF">LTS18_007849</name>
</gene>
<sequence>MVVLSFIRTVATASLLTKSLVFGQGSNDTNGGDFIPDLGGIAASFPDGVDSDKPFLATELARGQYKVKIRTDPAFPNRTIYVPQGTGNKKIPIFAWENGICYKYGRMYAGFLEEIASHGYFAVAPGNPFLQSPGFTSSAWQIASIDYALEWNTTEIKLDRSKIGIGGHSCGATETANTAAKDKRVKTAIIANGADNFGSRSGGFECDEAKLKNYRAPTLWVHGGPTDGAGPINEDYECLKRLQPKLPNAKAVVNTGHLMTYFDRRGGITAELFVNWLDYILKGSEDAAKYFLGGEDSGAAERGWEYESNALEGDDVEDEDGDEDEGYSHGHGDEDKLPVRRVFRKF</sequence>
<dbReference type="Proteomes" id="UP001186974">
    <property type="component" value="Unassembled WGS sequence"/>
</dbReference>
<organism evidence="1 2">
    <name type="scientific">Coniosporium uncinatum</name>
    <dbReference type="NCBI Taxonomy" id="93489"/>
    <lineage>
        <taxon>Eukaryota</taxon>
        <taxon>Fungi</taxon>
        <taxon>Dikarya</taxon>
        <taxon>Ascomycota</taxon>
        <taxon>Pezizomycotina</taxon>
        <taxon>Dothideomycetes</taxon>
        <taxon>Dothideomycetes incertae sedis</taxon>
        <taxon>Coniosporium</taxon>
    </lineage>
</organism>